<feature type="active site" description="Proton donor" evidence="7">
    <location>
        <position position="351"/>
    </location>
</feature>
<comment type="cofactor">
    <cofactor evidence="1 5 7 8">
        <name>pyridoxal 5'-phosphate</name>
        <dbReference type="ChEBI" id="CHEBI:597326"/>
    </cofactor>
</comment>
<dbReference type="Pfam" id="PF02784">
    <property type="entry name" value="Orn_Arg_deC_N"/>
    <property type="match status" value="1"/>
</dbReference>
<dbReference type="PANTHER" id="PTHR43727">
    <property type="entry name" value="DIAMINOPIMELATE DECARBOXYLASE"/>
    <property type="match status" value="1"/>
</dbReference>
<dbReference type="CDD" id="cd06828">
    <property type="entry name" value="PLPDE_III_DapDC"/>
    <property type="match status" value="1"/>
</dbReference>
<reference evidence="10 11" key="1">
    <citation type="submission" date="2018-12" db="EMBL/GenBank/DDBJ databases">
        <title>First genome draft of Desulfovibrio legallis sp. nov.</title>
        <authorList>
            <person name="Ben Dhia O."/>
            <person name="Najjari A."/>
            <person name="Ferjani R."/>
            <person name="Fhoula I."/>
            <person name="Fardeau M.-L."/>
            <person name="Boudabbous A."/>
            <person name="Ouzari H.I."/>
        </authorList>
    </citation>
    <scope>NUCLEOTIDE SEQUENCE [LARGE SCALE GENOMIC DNA]</scope>
    <source>
        <strain evidence="10 11">H1T</strain>
    </source>
</reference>
<feature type="binding site" evidence="5">
    <location>
        <position position="380"/>
    </location>
    <ligand>
        <name>substrate</name>
    </ligand>
</feature>
<evidence type="ECO:0000256" key="6">
    <source>
        <dbReference type="NCBIfam" id="TIGR01048"/>
    </source>
</evidence>
<evidence type="ECO:0000259" key="9">
    <source>
        <dbReference type="Pfam" id="PF02784"/>
    </source>
</evidence>
<feature type="binding site" evidence="5">
    <location>
        <position position="282"/>
    </location>
    <ligand>
        <name>substrate</name>
    </ligand>
</feature>
<dbReference type="Gene3D" id="2.40.37.10">
    <property type="entry name" value="Lyase, Ornithine Decarboxylase, Chain A, domain 1"/>
    <property type="match status" value="1"/>
</dbReference>
<dbReference type="UniPathway" id="UPA00034">
    <property type="reaction ID" value="UER00027"/>
</dbReference>
<dbReference type="PANTHER" id="PTHR43727:SF2">
    <property type="entry name" value="GROUP IV DECARBOXYLASE"/>
    <property type="match status" value="1"/>
</dbReference>
<keyword evidence="3 5" id="KW-0663">Pyridoxal phosphate</keyword>
<dbReference type="Gene3D" id="3.20.20.10">
    <property type="entry name" value="Alanine racemase"/>
    <property type="match status" value="1"/>
</dbReference>
<evidence type="ECO:0000256" key="5">
    <source>
        <dbReference type="HAMAP-Rule" id="MF_02120"/>
    </source>
</evidence>
<keyword evidence="4 5" id="KW-0456">Lyase</keyword>
<dbReference type="FunFam" id="3.20.20.10:FF:000003">
    <property type="entry name" value="Diaminopimelate decarboxylase"/>
    <property type="match status" value="1"/>
</dbReference>
<proteinExistence type="inferred from homology"/>
<dbReference type="SUPFAM" id="SSF51419">
    <property type="entry name" value="PLP-binding barrel"/>
    <property type="match status" value="1"/>
</dbReference>
<organism evidence="10 11">
    <name type="scientific">Desulfovibrio legallii</name>
    <dbReference type="NCBI Taxonomy" id="571438"/>
    <lineage>
        <taxon>Bacteria</taxon>
        <taxon>Pseudomonadati</taxon>
        <taxon>Thermodesulfobacteriota</taxon>
        <taxon>Desulfovibrionia</taxon>
        <taxon>Desulfovibrionales</taxon>
        <taxon>Desulfovibrionaceae</taxon>
        <taxon>Desulfovibrio</taxon>
    </lineage>
</organism>
<dbReference type="RefSeq" id="WP_118229995.1">
    <property type="nucleotide sequence ID" value="NZ_JAQDZC010000009.1"/>
</dbReference>
<dbReference type="GO" id="GO:0008836">
    <property type="term" value="F:diaminopimelate decarboxylase activity"/>
    <property type="evidence" value="ECO:0007669"/>
    <property type="project" value="UniProtKB-UniRule"/>
</dbReference>
<dbReference type="EMBL" id="SIXC01000003">
    <property type="protein sequence ID" value="TBH81171.1"/>
    <property type="molecule type" value="Genomic_DNA"/>
</dbReference>
<evidence type="ECO:0000313" key="10">
    <source>
        <dbReference type="EMBL" id="TBH81171.1"/>
    </source>
</evidence>
<comment type="caution">
    <text evidence="10">The sequence shown here is derived from an EMBL/GenBank/DDBJ whole genome shotgun (WGS) entry which is preliminary data.</text>
</comment>
<comment type="catalytic activity">
    <reaction evidence="5 8">
        <text>meso-2,6-diaminopimelate + H(+) = L-lysine + CO2</text>
        <dbReference type="Rhea" id="RHEA:15101"/>
        <dbReference type="ChEBI" id="CHEBI:15378"/>
        <dbReference type="ChEBI" id="CHEBI:16526"/>
        <dbReference type="ChEBI" id="CHEBI:32551"/>
        <dbReference type="ChEBI" id="CHEBI:57791"/>
        <dbReference type="EC" id="4.1.1.20"/>
    </reaction>
</comment>
<dbReference type="InterPro" id="IPR009006">
    <property type="entry name" value="Ala_racemase/Decarboxylase_C"/>
</dbReference>
<dbReference type="GO" id="GO:0030170">
    <property type="term" value="F:pyridoxal phosphate binding"/>
    <property type="evidence" value="ECO:0007669"/>
    <property type="project" value="UniProtKB-UniRule"/>
</dbReference>
<keyword evidence="5 8" id="KW-0457">Lysine biosynthesis</keyword>
<dbReference type="Proteomes" id="UP000292919">
    <property type="component" value="Unassembled WGS sequence"/>
</dbReference>
<evidence type="ECO:0000256" key="2">
    <source>
        <dbReference type="ARBA" id="ARBA00022793"/>
    </source>
</evidence>
<keyword evidence="2 5" id="KW-0210">Decarboxylase</keyword>
<feature type="modified residue" description="N6-(pyridoxal phosphate)lysine" evidence="5 7">
    <location>
        <position position="62"/>
    </location>
</feature>
<sequence>MSHIRSSYTDACSFYGRHTPRELAETYGTPLYVYNENILRQRCRELKGLSAHPGFGVNYSVKANANPALLKVARQEGLVVDAMSPGELHMDELAGFTPKEILYISNNNSAAELQNAMVKGLLVSVDSLSQLDLLGSLNPGGKVMVRFNPGIGAGHHAKVITAGKATKFGVTPDKLDDVLALLKRHNLTLAGINQHIGSLFMEPDGYLNAATVLLHLAERLPAATLATLEVIDFGGGFGIPYHKYDNETRLDMADLGARLHALISDWAAQTGYQGRFLVEPGRYVAAECGVLLGRVHAVKNNGDRRYVGTDLGFNVLVRPAMYDSFHDFEIYEAPGACARDALPQTIVGNICESGDILAKDRTLPALHEGDVLGVLDAGAYGFTMGSNYNMRRRPAEVLIQSDGTARLIRRRENLEDLARCLLD</sequence>
<dbReference type="SUPFAM" id="SSF50621">
    <property type="entry name" value="Alanine racemase C-terminal domain-like"/>
    <property type="match status" value="1"/>
</dbReference>
<comment type="pathway">
    <text evidence="5 8">Amino-acid biosynthesis; L-lysine biosynthesis via DAP pathway; L-lysine from DL-2,6-diaminopimelate: step 1/1.</text>
</comment>
<comment type="similarity">
    <text evidence="5">Belongs to the Orn/Lys/Arg decarboxylase class-II family. LysA subfamily.</text>
</comment>
<keyword evidence="11" id="KW-1185">Reference proteome</keyword>
<dbReference type="InterPro" id="IPR022644">
    <property type="entry name" value="De-COase2_N"/>
</dbReference>
<evidence type="ECO:0000256" key="3">
    <source>
        <dbReference type="ARBA" id="ARBA00022898"/>
    </source>
</evidence>
<comment type="function">
    <text evidence="5">Specifically catalyzes the decarboxylation of meso-diaminopimelate (meso-DAP) to L-lysine.</text>
</comment>
<gene>
    <name evidence="5 10" type="primary">lysA</name>
    <name evidence="10" type="ORF">EB812_03550</name>
</gene>
<comment type="subunit">
    <text evidence="5">Homodimer.</text>
</comment>
<feature type="binding site" evidence="5">
    <location>
        <position position="322"/>
    </location>
    <ligand>
        <name>substrate</name>
    </ligand>
</feature>
<evidence type="ECO:0000256" key="7">
    <source>
        <dbReference type="PIRSR" id="PIRSR600183-50"/>
    </source>
</evidence>
<evidence type="ECO:0000313" key="11">
    <source>
        <dbReference type="Proteomes" id="UP000292919"/>
    </source>
</evidence>
<name>A0A6H3FBB1_9BACT</name>
<dbReference type="HAMAP" id="MF_02120">
    <property type="entry name" value="LysA"/>
    <property type="match status" value="1"/>
</dbReference>
<dbReference type="PRINTS" id="PR01179">
    <property type="entry name" value="ODADCRBXLASE"/>
</dbReference>
<evidence type="ECO:0000256" key="1">
    <source>
        <dbReference type="ARBA" id="ARBA00001933"/>
    </source>
</evidence>
<dbReference type="PRINTS" id="PR01181">
    <property type="entry name" value="DAPDCRBXLASE"/>
</dbReference>
<keyword evidence="5" id="KW-0028">Amino-acid biosynthesis</keyword>
<feature type="binding site" evidence="5">
    <location>
        <position position="352"/>
    </location>
    <ligand>
        <name>substrate</name>
    </ligand>
</feature>
<protein>
    <recommendedName>
        <fullName evidence="5 6">Diaminopimelate decarboxylase</fullName>
        <shortName evidence="5">DAP decarboxylase</shortName>
        <shortName evidence="5">DAPDC</shortName>
        <ecNumber evidence="5 6">4.1.1.20</ecNumber>
    </recommendedName>
</protein>
<dbReference type="InterPro" id="IPR000183">
    <property type="entry name" value="Orn/DAP/Arg_de-COase"/>
</dbReference>
<evidence type="ECO:0000256" key="4">
    <source>
        <dbReference type="ARBA" id="ARBA00023239"/>
    </source>
</evidence>
<evidence type="ECO:0000256" key="8">
    <source>
        <dbReference type="RuleBase" id="RU003738"/>
    </source>
</evidence>
<dbReference type="InterPro" id="IPR029066">
    <property type="entry name" value="PLP-binding_barrel"/>
</dbReference>
<feature type="domain" description="Orn/DAP/Arg decarboxylase 2 N-terminal" evidence="9">
    <location>
        <begin position="54"/>
        <end position="286"/>
    </location>
</feature>
<feature type="binding site" evidence="5">
    <location>
        <position position="318"/>
    </location>
    <ligand>
        <name>substrate</name>
    </ligand>
</feature>
<accession>A0A6H3FBB1</accession>
<dbReference type="GO" id="GO:0009089">
    <property type="term" value="P:lysine biosynthetic process via diaminopimelate"/>
    <property type="evidence" value="ECO:0007669"/>
    <property type="project" value="UniProtKB-UniRule"/>
</dbReference>
<feature type="binding site" evidence="5">
    <location>
        <position position="380"/>
    </location>
    <ligand>
        <name>pyridoxal 5'-phosphate</name>
        <dbReference type="ChEBI" id="CHEBI:597326"/>
    </ligand>
</feature>
<dbReference type="EC" id="4.1.1.20" evidence="5 6"/>
<feature type="binding site" evidence="5">
    <location>
        <position position="236"/>
    </location>
    <ligand>
        <name>pyridoxal 5'-phosphate</name>
        <dbReference type="ChEBI" id="CHEBI:597326"/>
    </ligand>
</feature>
<feature type="binding site" evidence="5">
    <location>
        <begin position="279"/>
        <end position="282"/>
    </location>
    <ligand>
        <name>pyridoxal 5'-phosphate</name>
        <dbReference type="ChEBI" id="CHEBI:597326"/>
    </ligand>
</feature>
<dbReference type="AlphaFoldDB" id="A0A6H3FBB1"/>
<dbReference type="InterPro" id="IPR002986">
    <property type="entry name" value="DAP_deCOOHase_LysA"/>
</dbReference>
<dbReference type="NCBIfam" id="TIGR01048">
    <property type="entry name" value="lysA"/>
    <property type="match status" value="1"/>
</dbReference>